<sequence length="39" mass="4064">MSKVKGCGSDSKMKPTIVSSFSVTNHCLNTFGSSQKGAI</sequence>
<gene>
    <name evidence="1" type="ORF">DSM3645_03068</name>
</gene>
<dbReference type="AlphaFoldDB" id="A3ZVS7"/>
<reference evidence="1 2" key="1">
    <citation type="submission" date="2006-02" db="EMBL/GenBank/DDBJ databases">
        <authorList>
            <person name="Amann R."/>
            <person name="Ferriera S."/>
            <person name="Johnson J."/>
            <person name="Kravitz S."/>
            <person name="Halpern A."/>
            <person name="Remington K."/>
            <person name="Beeson K."/>
            <person name="Tran B."/>
            <person name="Rogers Y.-H."/>
            <person name="Friedman R."/>
            <person name="Venter J.C."/>
        </authorList>
    </citation>
    <scope>NUCLEOTIDE SEQUENCE [LARGE SCALE GENOMIC DNA]</scope>
    <source>
        <strain evidence="1 2">DSM 3645</strain>
    </source>
</reference>
<dbReference type="HOGENOM" id="CLU_3305579_0_0_0"/>
<organism evidence="1 2">
    <name type="scientific">Blastopirellula marina DSM 3645</name>
    <dbReference type="NCBI Taxonomy" id="314230"/>
    <lineage>
        <taxon>Bacteria</taxon>
        <taxon>Pseudomonadati</taxon>
        <taxon>Planctomycetota</taxon>
        <taxon>Planctomycetia</taxon>
        <taxon>Pirellulales</taxon>
        <taxon>Pirellulaceae</taxon>
        <taxon>Blastopirellula</taxon>
    </lineage>
</organism>
<evidence type="ECO:0000313" key="2">
    <source>
        <dbReference type="Proteomes" id="UP000004358"/>
    </source>
</evidence>
<proteinExistence type="predicted"/>
<accession>A3ZVS7</accession>
<evidence type="ECO:0000313" key="1">
    <source>
        <dbReference type="EMBL" id="EAQ79423.1"/>
    </source>
</evidence>
<dbReference type="EMBL" id="AANZ01000014">
    <property type="protein sequence ID" value="EAQ79423.1"/>
    <property type="molecule type" value="Genomic_DNA"/>
</dbReference>
<protein>
    <submittedName>
        <fullName evidence="1">Uncharacterized protein</fullName>
    </submittedName>
</protein>
<comment type="caution">
    <text evidence="1">The sequence shown here is derived from an EMBL/GenBank/DDBJ whole genome shotgun (WGS) entry which is preliminary data.</text>
</comment>
<name>A3ZVS7_9BACT</name>
<dbReference type="Proteomes" id="UP000004358">
    <property type="component" value="Unassembled WGS sequence"/>
</dbReference>